<evidence type="ECO:0000256" key="4">
    <source>
        <dbReference type="ARBA" id="ARBA00022670"/>
    </source>
</evidence>
<keyword evidence="13" id="KW-0325">Glycoprotein</keyword>
<dbReference type="CDD" id="cd04059">
    <property type="entry name" value="Peptidases_S8_Protein_convertases_Kexins_Furin-like"/>
    <property type="match status" value="1"/>
</dbReference>
<feature type="region of interest" description="Disordered" evidence="16">
    <location>
        <begin position="604"/>
        <end position="636"/>
    </location>
</feature>
<sequence length="636" mass="70513">MFWSASILRYAVVLVAFVYVVGDTDFTNDWAVHVPGGEVEARMVAEEHGYVFHGQIGSLENYFLFKHSDVPSRSKRSSHQHTKRLIDDNRIHWVEQQFGRDRVKRDFIIRDEGNSDNLYNDPMWSGQWYLHDKRQSTDSPKLDLHVLPVWKKGITGEGIVVTVLDDGFETDHPDLTKNYDKDACYDFNSNDANPYPRYNNPNNEENKHGTRCIGEIAMEENNNICGVGVAHGAKIGGIRMLDGTVTDVVEGKSLSFNRDYIDVYSASWGPNDDGRTVEGPGPLAKKAFEDGVKFGRKGKGSIYVWASGNGGGSGDNCDCDGYTDSIYTISVSSATQKGNSPWYAERCSSTLGTTLSSGSYQERKIVSTDLHGKCTDSHTGTSASAPLAAGVIALLLQSNPDLTWRDVQHIIVWTSEPAPLEVPEANEPTFKTNKIGLKVDEVFGFGLLNTDAMIKLADPATWQTVPEWKECVITSEDAKFTQSHIPRGGELKFDIDTTKCMDTSSSSVNYLEHAQFTVTITHPNRGSLAIDMTSPQGTEAMLLSARNQDRSKDGFKDWTFMSVHTWGENPIGLWSIYIRDVQTSLGRADNSGILVEWKLTVRGTTEKPNHQPDGGRVYGADYNSVKDDRGKGHGKH</sequence>
<evidence type="ECO:0000256" key="12">
    <source>
        <dbReference type="ARBA" id="ARBA00023157"/>
    </source>
</evidence>
<dbReference type="InterPro" id="IPR023828">
    <property type="entry name" value="Peptidase_S8_Ser-AS"/>
</dbReference>
<dbReference type="SUPFAM" id="SSF49785">
    <property type="entry name" value="Galactose-binding domain-like"/>
    <property type="match status" value="1"/>
</dbReference>
<dbReference type="Gene3D" id="2.60.120.260">
    <property type="entry name" value="Galactose-binding domain-like"/>
    <property type="match status" value="1"/>
</dbReference>
<evidence type="ECO:0000256" key="8">
    <source>
        <dbReference type="ARBA" id="ARBA00022825"/>
    </source>
</evidence>
<dbReference type="GO" id="GO:0043005">
    <property type="term" value="C:neuron projection"/>
    <property type="evidence" value="ECO:0007669"/>
    <property type="project" value="TreeGrafter"/>
</dbReference>
<dbReference type="InterPro" id="IPR000209">
    <property type="entry name" value="Peptidase_S8/S53_dom"/>
</dbReference>
<keyword evidence="4 15" id="KW-0645">Protease</keyword>
<evidence type="ECO:0000256" key="9">
    <source>
        <dbReference type="ARBA" id="ARBA00022837"/>
    </source>
</evidence>
<evidence type="ECO:0000256" key="3">
    <source>
        <dbReference type="ARBA" id="ARBA00005325"/>
    </source>
</evidence>
<dbReference type="AlphaFoldDB" id="A0A0U2UN85"/>
<dbReference type="InterPro" id="IPR034182">
    <property type="entry name" value="Kexin/furin"/>
</dbReference>
<dbReference type="Pfam" id="PF16470">
    <property type="entry name" value="S8_pro-domain"/>
    <property type="match status" value="1"/>
</dbReference>
<dbReference type="GO" id="GO:0016486">
    <property type="term" value="P:peptide hormone processing"/>
    <property type="evidence" value="ECO:0007669"/>
    <property type="project" value="TreeGrafter"/>
</dbReference>
<dbReference type="PROSITE" id="PS51892">
    <property type="entry name" value="SUBTILASE"/>
    <property type="match status" value="1"/>
</dbReference>
<dbReference type="InterPro" id="IPR002884">
    <property type="entry name" value="P_dom"/>
</dbReference>
<feature type="signal peptide" evidence="17">
    <location>
        <begin position="1"/>
        <end position="22"/>
    </location>
</feature>
<dbReference type="PROSITE" id="PS51829">
    <property type="entry name" value="P_HOMO_B"/>
    <property type="match status" value="1"/>
</dbReference>
<dbReference type="GO" id="GO:0008104">
    <property type="term" value="P:intracellular protein localization"/>
    <property type="evidence" value="ECO:0007669"/>
    <property type="project" value="UniProtKB-ARBA"/>
</dbReference>
<evidence type="ECO:0000256" key="6">
    <source>
        <dbReference type="ARBA" id="ARBA00022729"/>
    </source>
</evidence>
<dbReference type="OrthoDB" id="300641at2759"/>
<evidence type="ECO:0000256" key="11">
    <source>
        <dbReference type="ARBA" id="ARBA00023145"/>
    </source>
</evidence>
<dbReference type="Pfam" id="PF00082">
    <property type="entry name" value="Peptidase_S8"/>
    <property type="match status" value="1"/>
</dbReference>
<feature type="active site" description="Charge relay system" evidence="14 15">
    <location>
        <position position="382"/>
    </location>
</feature>
<proteinExistence type="evidence at transcript level"/>
<evidence type="ECO:0000256" key="14">
    <source>
        <dbReference type="PIRSR" id="PIRSR615500-1"/>
    </source>
</evidence>
<keyword evidence="10" id="KW-0472">Membrane</keyword>
<dbReference type="GO" id="GO:0005737">
    <property type="term" value="C:cytoplasm"/>
    <property type="evidence" value="ECO:0007669"/>
    <property type="project" value="UniProtKB-ARBA"/>
</dbReference>
<dbReference type="InterPro" id="IPR023827">
    <property type="entry name" value="Peptidase_S8_Asp-AS"/>
</dbReference>
<dbReference type="GO" id="GO:0004252">
    <property type="term" value="F:serine-type endopeptidase activity"/>
    <property type="evidence" value="ECO:0007669"/>
    <property type="project" value="UniProtKB-UniRule"/>
</dbReference>
<keyword evidence="5" id="KW-0165">Cleavage on pair of basic residues</keyword>
<evidence type="ECO:0000313" key="19">
    <source>
        <dbReference type="EMBL" id="ALR88637.1"/>
    </source>
</evidence>
<keyword evidence="8 15" id="KW-0720">Serine protease</keyword>
<dbReference type="InterPro" id="IPR032815">
    <property type="entry name" value="S8_pro-domain"/>
</dbReference>
<evidence type="ECO:0000256" key="10">
    <source>
        <dbReference type="ARBA" id="ARBA00023136"/>
    </source>
</evidence>
<dbReference type="FunFam" id="3.30.70.850:FF:000001">
    <property type="entry name" value="Proprotein convertase subtilisin/kexin type 5"/>
    <property type="match status" value="1"/>
</dbReference>
<keyword evidence="6 17" id="KW-0732">Signal</keyword>
<dbReference type="Gene3D" id="3.30.70.850">
    <property type="entry name" value="Peptidase S8, pro-domain"/>
    <property type="match status" value="1"/>
</dbReference>
<dbReference type="InterPro" id="IPR008979">
    <property type="entry name" value="Galactose-bd-like_sf"/>
</dbReference>
<dbReference type="FunFam" id="3.40.50.200:FF:000001">
    <property type="entry name" value="Furin 2, isoform B"/>
    <property type="match status" value="1"/>
</dbReference>
<dbReference type="Gene3D" id="3.40.50.200">
    <property type="entry name" value="Peptidase S8/S53 domain"/>
    <property type="match status" value="1"/>
</dbReference>
<dbReference type="InterPro" id="IPR036852">
    <property type="entry name" value="Peptidase_S8/S53_dom_sf"/>
</dbReference>
<comment type="similarity">
    <text evidence="3">Belongs to the peptidase S8 family. Furin subfamily.</text>
</comment>
<dbReference type="GO" id="GO:0016020">
    <property type="term" value="C:membrane"/>
    <property type="evidence" value="ECO:0007669"/>
    <property type="project" value="UniProtKB-SubCell"/>
</dbReference>
<evidence type="ECO:0000256" key="16">
    <source>
        <dbReference type="SAM" id="MobiDB-lite"/>
    </source>
</evidence>
<evidence type="ECO:0000259" key="18">
    <source>
        <dbReference type="PROSITE" id="PS51829"/>
    </source>
</evidence>
<organism evidence="19">
    <name type="scientific">Saccoglossus kowalevskii</name>
    <name type="common">Acorn worm</name>
    <dbReference type="NCBI Taxonomy" id="10224"/>
    <lineage>
        <taxon>Eukaryota</taxon>
        <taxon>Metazoa</taxon>
        <taxon>Hemichordata</taxon>
        <taxon>Enteropneusta</taxon>
        <taxon>Harrimaniidae</taxon>
        <taxon>Saccoglossus</taxon>
    </lineage>
</organism>
<keyword evidence="9" id="KW-0106">Calcium</keyword>
<evidence type="ECO:0000256" key="1">
    <source>
        <dbReference type="ARBA" id="ARBA00001913"/>
    </source>
</evidence>
<dbReference type="GO" id="GO:0005615">
    <property type="term" value="C:extracellular space"/>
    <property type="evidence" value="ECO:0007669"/>
    <property type="project" value="TreeGrafter"/>
</dbReference>
<evidence type="ECO:0000256" key="17">
    <source>
        <dbReference type="SAM" id="SignalP"/>
    </source>
</evidence>
<name>A0A0U2UN85_SACKO</name>
<dbReference type="PANTHER" id="PTHR42884:SF14">
    <property type="entry name" value="NEUROENDOCRINE CONVERTASE 1"/>
    <property type="match status" value="1"/>
</dbReference>
<evidence type="ECO:0000256" key="5">
    <source>
        <dbReference type="ARBA" id="ARBA00022685"/>
    </source>
</evidence>
<dbReference type="SUPFAM" id="SSF52743">
    <property type="entry name" value="Subtilisin-like"/>
    <property type="match status" value="1"/>
</dbReference>
<dbReference type="PRINTS" id="PR00723">
    <property type="entry name" value="SUBTILISIN"/>
</dbReference>
<accession>A0A0U2UN85</accession>
<evidence type="ECO:0000256" key="13">
    <source>
        <dbReference type="ARBA" id="ARBA00023180"/>
    </source>
</evidence>
<dbReference type="PROSITE" id="PS00136">
    <property type="entry name" value="SUBTILASE_ASP"/>
    <property type="match status" value="1"/>
</dbReference>
<feature type="domain" description="P/Homo B" evidence="18">
    <location>
        <begin position="464"/>
        <end position="607"/>
    </location>
</feature>
<feature type="active site" description="Charge relay system" evidence="14 15">
    <location>
        <position position="208"/>
    </location>
</feature>
<evidence type="ECO:0000256" key="2">
    <source>
        <dbReference type="ARBA" id="ARBA00004370"/>
    </source>
</evidence>
<feature type="compositionally biased region" description="Basic and acidic residues" evidence="16">
    <location>
        <begin position="624"/>
        <end position="636"/>
    </location>
</feature>
<dbReference type="SUPFAM" id="SSF54897">
    <property type="entry name" value="Protease propeptides/inhibitors"/>
    <property type="match status" value="1"/>
</dbReference>
<dbReference type="InterPro" id="IPR038466">
    <property type="entry name" value="S8_pro-domain_sf"/>
</dbReference>
<keyword evidence="11" id="KW-0865">Zymogen</keyword>
<dbReference type="EMBL" id="KT954991">
    <property type="protein sequence ID" value="ALR88637.1"/>
    <property type="molecule type" value="mRNA"/>
</dbReference>
<evidence type="ECO:0000256" key="7">
    <source>
        <dbReference type="ARBA" id="ARBA00022801"/>
    </source>
</evidence>
<dbReference type="Pfam" id="PF01483">
    <property type="entry name" value="P_proprotein"/>
    <property type="match status" value="1"/>
</dbReference>
<evidence type="ECO:0000256" key="15">
    <source>
        <dbReference type="PROSITE-ProRule" id="PRU01240"/>
    </source>
</evidence>
<dbReference type="FunFam" id="2.60.120.260:FF:000006">
    <property type="entry name" value="Proprotein convertase subtilisin/kexin type 5"/>
    <property type="match status" value="1"/>
</dbReference>
<keyword evidence="12" id="KW-1015">Disulfide bond</keyword>
<dbReference type="InterPro" id="IPR015500">
    <property type="entry name" value="Peptidase_S8_subtilisin-rel"/>
</dbReference>
<dbReference type="PROSITE" id="PS00138">
    <property type="entry name" value="SUBTILASE_SER"/>
    <property type="match status" value="1"/>
</dbReference>
<comment type="subcellular location">
    <subcellularLocation>
        <location evidence="2">Membrane</location>
    </subcellularLocation>
</comment>
<comment type="cofactor">
    <cofactor evidence="1">
        <name>Ca(2+)</name>
        <dbReference type="ChEBI" id="CHEBI:29108"/>
    </cofactor>
</comment>
<keyword evidence="7 15" id="KW-0378">Hydrolase</keyword>
<dbReference type="GO" id="GO:0008038">
    <property type="term" value="P:neuron recognition"/>
    <property type="evidence" value="ECO:0007669"/>
    <property type="project" value="UniProtKB-ARBA"/>
</dbReference>
<feature type="chain" id="PRO_5006832648" evidence="17">
    <location>
        <begin position="23"/>
        <end position="636"/>
    </location>
</feature>
<dbReference type="GO" id="GO:0012505">
    <property type="term" value="C:endomembrane system"/>
    <property type="evidence" value="ECO:0007669"/>
    <property type="project" value="UniProtKB-ARBA"/>
</dbReference>
<feature type="active site" description="Charge relay system" evidence="14 15">
    <location>
        <position position="165"/>
    </location>
</feature>
<dbReference type="PANTHER" id="PTHR42884">
    <property type="entry name" value="PROPROTEIN CONVERTASE SUBTILISIN/KEXIN-RELATED"/>
    <property type="match status" value="1"/>
</dbReference>
<protein>
    <submittedName>
        <fullName evidence="19">Neuroendocrine convertase 1-like</fullName>
    </submittedName>
</protein>
<reference evidence="19" key="1">
    <citation type="journal article" date="2015" name="Nature">
        <title>Hemichordate genomes and deuterostome origins.</title>
        <authorList>
            <person name="Simakov O."/>
            <person name="Kawashima T."/>
            <person name="Marletaz F."/>
            <person name="Jenkins J."/>
            <person name="Koyanagi R."/>
            <person name="Mitros T."/>
            <person name="Hisata K."/>
            <person name="Bredeson J."/>
            <person name="Shoguchi E."/>
            <person name="Gyoja F."/>
            <person name="Yue J.X."/>
            <person name="Chen Y.C."/>
            <person name="Freeman R.M.Jr."/>
            <person name="Sasaki A."/>
            <person name="Hikosaka-Katayama T."/>
            <person name="Sato A."/>
            <person name="Fujie M."/>
            <person name="Baughman K.W."/>
            <person name="Levine J."/>
            <person name="Gonzalez P."/>
            <person name="Cameron C."/>
            <person name="Fritzenwanker J.H."/>
            <person name="Pani A.M."/>
            <person name="Goto H."/>
            <person name="Kanda M."/>
            <person name="Arakaki N."/>
            <person name="Yamasaki S."/>
            <person name="Qu J."/>
            <person name="Cree A."/>
            <person name="Ding Y."/>
            <person name="Dinh H.H."/>
            <person name="Dugan S."/>
            <person name="Holder M."/>
            <person name="Jhangiani S.N."/>
            <person name="Kovar C.L."/>
            <person name="Lee S.L."/>
            <person name="Lewis L.R."/>
            <person name="Morton D."/>
            <person name="Nazareth L.V."/>
            <person name="Okwuonu G."/>
            <person name="Santibanez J."/>
            <person name="Chen R."/>
            <person name="Richards S."/>
            <person name="Muzny D.M."/>
            <person name="Gillis A."/>
            <person name="Peshkin L."/>
            <person name="Wu M."/>
            <person name="Humphreys T."/>
            <person name="Su Y.H."/>
            <person name="Putnam N.H."/>
            <person name="Schmutz J."/>
            <person name="Fujiyama A."/>
            <person name="Yu J.K."/>
            <person name="Tagawa K."/>
            <person name="Worley K.C."/>
            <person name="Gibbs R.A."/>
            <person name="Kirschner M.W."/>
            <person name="Lowe C.J."/>
            <person name="Satoh N."/>
            <person name="Rokhsar D.S."/>
            <person name="Gerhart J."/>
        </authorList>
    </citation>
    <scope>NUCLEOTIDE SEQUENCE</scope>
</reference>